<keyword evidence="2" id="KW-1185">Reference proteome</keyword>
<dbReference type="Proteomes" id="UP001565368">
    <property type="component" value="Unassembled WGS sequence"/>
</dbReference>
<dbReference type="PANTHER" id="PTHR38436:SF3">
    <property type="entry name" value="CARBOXYMETHYLENEBUTENOLIDASE-RELATED"/>
    <property type="match status" value="1"/>
</dbReference>
<evidence type="ECO:0000313" key="1">
    <source>
        <dbReference type="EMBL" id="KAL1411556.1"/>
    </source>
</evidence>
<gene>
    <name evidence="1" type="ORF">Q8F55_002518</name>
</gene>
<proteinExistence type="predicted"/>
<sequence length="414" mass="43895">MASTYDPTSASEQPVPLPSAAREELALPGVFLQPPLSRAGRGPGLVAFLPPRIAMGARGSSGGAPAPLDPDPVLKWAEEGFGVVGVNLTAKTDVTEALAVALAALDSCEAVDVEGKYAVLVYDPQALEAVTAAMPTQPTVVALISHGAVPSSANVPTVVHAHTATPGKARRDSFYLKPAPSGATVYQYKATSPYFVVPAAGAGAYSPLDAGVAHSRSLVFLREQLGGPYFDLEAIWEEHTFYEFEERSVAKTMGTMVAEPYVNHVPTLTGGVGRERLFAFYRDHFIFSNPVSTTLTSVSRTVGADRVVDEFVFSCTHDRQIDWLLPGVPPTHRPLEIPMIAVVNIRGDRLYHEHIWWDQASALKQAGLLPDAVPLPGGGAVRLPVAGAEAARMLVDETAVESNAMLGPGWGVQS</sequence>
<evidence type="ECO:0008006" key="3">
    <source>
        <dbReference type="Google" id="ProtNLM"/>
    </source>
</evidence>
<organism evidence="1 2">
    <name type="scientific">Vanrija albida</name>
    <dbReference type="NCBI Taxonomy" id="181172"/>
    <lineage>
        <taxon>Eukaryota</taxon>
        <taxon>Fungi</taxon>
        <taxon>Dikarya</taxon>
        <taxon>Basidiomycota</taxon>
        <taxon>Agaricomycotina</taxon>
        <taxon>Tremellomycetes</taxon>
        <taxon>Trichosporonales</taxon>
        <taxon>Trichosporonaceae</taxon>
        <taxon>Vanrija</taxon>
    </lineage>
</organism>
<dbReference type="SUPFAM" id="SSF54427">
    <property type="entry name" value="NTF2-like"/>
    <property type="match status" value="1"/>
</dbReference>
<dbReference type="PANTHER" id="PTHR38436">
    <property type="entry name" value="POLYKETIDE CYCLASE SNOAL-LIKE DOMAIN"/>
    <property type="match status" value="1"/>
</dbReference>
<dbReference type="RefSeq" id="XP_069211500.1">
    <property type="nucleotide sequence ID" value="XM_069351114.1"/>
</dbReference>
<name>A0ABR3QB04_9TREE</name>
<evidence type="ECO:0000313" key="2">
    <source>
        <dbReference type="Proteomes" id="UP001565368"/>
    </source>
</evidence>
<dbReference type="InterPro" id="IPR032710">
    <property type="entry name" value="NTF2-like_dom_sf"/>
</dbReference>
<accession>A0ABR3QB04</accession>
<dbReference type="Gene3D" id="3.10.450.50">
    <property type="match status" value="1"/>
</dbReference>
<dbReference type="GeneID" id="95983561"/>
<dbReference type="EMBL" id="JBBXJM010000002">
    <property type="protein sequence ID" value="KAL1411556.1"/>
    <property type="molecule type" value="Genomic_DNA"/>
</dbReference>
<dbReference type="Pfam" id="PF07366">
    <property type="entry name" value="SnoaL"/>
    <property type="match status" value="1"/>
</dbReference>
<protein>
    <recommendedName>
        <fullName evidence="3">SnoaL-like domain-containing protein</fullName>
    </recommendedName>
</protein>
<reference evidence="1 2" key="1">
    <citation type="submission" date="2023-08" db="EMBL/GenBank/DDBJ databases">
        <title>Annotated Genome Sequence of Vanrija albida AlHP1.</title>
        <authorList>
            <person name="Herzog R."/>
        </authorList>
    </citation>
    <scope>NUCLEOTIDE SEQUENCE [LARGE SCALE GENOMIC DNA]</scope>
    <source>
        <strain evidence="1 2">AlHP1</strain>
    </source>
</reference>
<dbReference type="InterPro" id="IPR009959">
    <property type="entry name" value="Cyclase_SnoaL-like"/>
</dbReference>
<comment type="caution">
    <text evidence="1">The sequence shown here is derived from an EMBL/GenBank/DDBJ whole genome shotgun (WGS) entry which is preliminary data.</text>
</comment>